<gene>
    <name evidence="4" type="ORF">AHMF7605_22040</name>
</gene>
<dbReference type="InterPro" id="IPR000644">
    <property type="entry name" value="CBS_dom"/>
</dbReference>
<dbReference type="CDD" id="cd17783">
    <property type="entry name" value="CBS_pair_bac"/>
    <property type="match status" value="1"/>
</dbReference>
<keyword evidence="1 2" id="KW-0129">CBS domain</keyword>
<evidence type="ECO:0000256" key="1">
    <source>
        <dbReference type="ARBA" id="ARBA00023122"/>
    </source>
</evidence>
<comment type="caution">
    <text evidence="4">The sequence shown here is derived from an EMBL/GenBank/DDBJ whole genome shotgun (WGS) entry which is preliminary data.</text>
</comment>
<protein>
    <submittedName>
        <fullName evidence="4">Cbs domain containing protein</fullName>
    </submittedName>
</protein>
<evidence type="ECO:0000259" key="3">
    <source>
        <dbReference type="PROSITE" id="PS51371"/>
    </source>
</evidence>
<evidence type="ECO:0000256" key="2">
    <source>
        <dbReference type="PROSITE-ProRule" id="PRU00703"/>
    </source>
</evidence>
<dbReference type="Gene3D" id="3.10.580.10">
    <property type="entry name" value="CBS-domain"/>
    <property type="match status" value="1"/>
</dbReference>
<keyword evidence="5" id="KW-1185">Reference proteome</keyword>
<dbReference type="RefSeq" id="WP_106932163.1">
    <property type="nucleotide sequence ID" value="NZ_PYFT01000001.1"/>
</dbReference>
<dbReference type="InterPro" id="IPR051257">
    <property type="entry name" value="Diverse_CBS-Domain"/>
</dbReference>
<dbReference type="OrthoDB" id="1523762at2"/>
<organism evidence="4 5">
    <name type="scientific">Adhaeribacter arboris</name>
    <dbReference type="NCBI Taxonomy" id="2072846"/>
    <lineage>
        <taxon>Bacteria</taxon>
        <taxon>Pseudomonadati</taxon>
        <taxon>Bacteroidota</taxon>
        <taxon>Cytophagia</taxon>
        <taxon>Cytophagales</taxon>
        <taxon>Hymenobacteraceae</taxon>
        <taxon>Adhaeribacter</taxon>
    </lineage>
</organism>
<dbReference type="PANTHER" id="PTHR43080">
    <property type="entry name" value="CBS DOMAIN-CONTAINING PROTEIN CBSX3, MITOCHONDRIAL"/>
    <property type="match status" value="1"/>
</dbReference>
<dbReference type="EMBL" id="PYFT01000001">
    <property type="protein sequence ID" value="PSR55985.1"/>
    <property type="molecule type" value="Genomic_DNA"/>
</dbReference>
<dbReference type="AlphaFoldDB" id="A0A2T2YKI7"/>
<accession>A0A2T2YKI7</accession>
<feature type="domain" description="CBS" evidence="3">
    <location>
        <begin position="7"/>
        <end position="64"/>
    </location>
</feature>
<name>A0A2T2YKI7_9BACT</name>
<dbReference type="PANTHER" id="PTHR43080:SF2">
    <property type="entry name" value="CBS DOMAIN-CONTAINING PROTEIN"/>
    <property type="match status" value="1"/>
</dbReference>
<dbReference type="Pfam" id="PF00571">
    <property type="entry name" value="CBS"/>
    <property type="match status" value="2"/>
</dbReference>
<sequence length="221" mass="25443">MIAEELINQMIPPLKLSDTPAKAVRWMEEFRVNQLPVVKLRQFLGLITEEDILESKATHESLQTVSFGYEDVFVMHNQHFYNVMETAIKNKIQVVPVLDEQHEFLGVITVNDTISAFGQMAAMQGQGGILILSMNERDYSLSEISRLVEMNNAKILSAYVSPDELDPFKIRLTLKINTSDLKRIIATFERFNYRITAQYQDAAEEKNDQDRLDLLLKYINI</sequence>
<evidence type="ECO:0000313" key="5">
    <source>
        <dbReference type="Proteomes" id="UP000240357"/>
    </source>
</evidence>
<evidence type="ECO:0000313" key="4">
    <source>
        <dbReference type="EMBL" id="PSR55985.1"/>
    </source>
</evidence>
<dbReference type="PROSITE" id="PS51371">
    <property type="entry name" value="CBS"/>
    <property type="match status" value="1"/>
</dbReference>
<dbReference type="InterPro" id="IPR046342">
    <property type="entry name" value="CBS_dom_sf"/>
</dbReference>
<dbReference type="SUPFAM" id="SSF54631">
    <property type="entry name" value="CBS-domain pair"/>
    <property type="match status" value="1"/>
</dbReference>
<proteinExistence type="predicted"/>
<dbReference type="Proteomes" id="UP000240357">
    <property type="component" value="Unassembled WGS sequence"/>
</dbReference>
<reference evidence="4 5" key="1">
    <citation type="submission" date="2018-03" db="EMBL/GenBank/DDBJ databases">
        <title>Adhaeribacter sp. HMF7605 Genome sequencing and assembly.</title>
        <authorList>
            <person name="Kang H."/>
            <person name="Kang J."/>
            <person name="Cha I."/>
            <person name="Kim H."/>
            <person name="Joh K."/>
        </authorList>
    </citation>
    <scope>NUCLEOTIDE SEQUENCE [LARGE SCALE GENOMIC DNA]</scope>
    <source>
        <strain evidence="4 5">HMF7605</strain>
    </source>
</reference>